<dbReference type="SUPFAM" id="SSF51045">
    <property type="entry name" value="WW domain"/>
    <property type="match status" value="1"/>
</dbReference>
<accession>A0AAV7YJY2</accession>
<dbReference type="Gene3D" id="2.30.29.30">
    <property type="entry name" value="Pleckstrin-homology domain (PH domain)/Phosphotyrosine-binding domain (PTB)"/>
    <property type="match status" value="1"/>
</dbReference>
<dbReference type="Gene3D" id="2.20.70.10">
    <property type="match status" value="1"/>
</dbReference>
<feature type="domain" description="WW" evidence="1">
    <location>
        <begin position="365"/>
        <end position="398"/>
    </location>
</feature>
<gene>
    <name evidence="2" type="ORF">M0812_25493</name>
</gene>
<organism evidence="2 3">
    <name type="scientific">Anaeramoeba flamelloides</name>
    <dbReference type="NCBI Taxonomy" id="1746091"/>
    <lineage>
        <taxon>Eukaryota</taxon>
        <taxon>Metamonada</taxon>
        <taxon>Anaeramoebidae</taxon>
        <taxon>Anaeramoeba</taxon>
    </lineage>
</organism>
<name>A0AAV7YJY2_9EUKA</name>
<protein>
    <submittedName>
        <fullName evidence="2">Prp40 pre-mRNA processing factor 40</fullName>
    </submittedName>
</protein>
<comment type="caution">
    <text evidence="2">The sequence shown here is derived from an EMBL/GenBank/DDBJ whole genome shotgun (WGS) entry which is preliminary data.</text>
</comment>
<dbReference type="InterPro" id="IPR011993">
    <property type="entry name" value="PH-like_dom_sf"/>
</dbReference>
<proteinExistence type="predicted"/>
<dbReference type="Proteomes" id="UP001146793">
    <property type="component" value="Unassembled WGS sequence"/>
</dbReference>
<dbReference type="Pfam" id="PF00397">
    <property type="entry name" value="WW"/>
    <property type="match status" value="1"/>
</dbReference>
<dbReference type="InterPro" id="IPR001202">
    <property type="entry name" value="WW_dom"/>
</dbReference>
<reference evidence="2" key="1">
    <citation type="submission" date="2022-08" db="EMBL/GenBank/DDBJ databases">
        <title>Novel sulphate-reducing endosymbionts in the free-living metamonad Anaeramoeba.</title>
        <authorList>
            <person name="Jerlstrom-Hultqvist J."/>
            <person name="Cepicka I."/>
            <person name="Gallot-Lavallee L."/>
            <person name="Salas-Leiva D."/>
            <person name="Curtis B.A."/>
            <person name="Zahonova K."/>
            <person name="Pipaliya S."/>
            <person name="Dacks J."/>
            <person name="Roger A.J."/>
        </authorList>
    </citation>
    <scope>NUCLEOTIDE SEQUENCE</scope>
    <source>
        <strain evidence="2">Busselton2</strain>
    </source>
</reference>
<dbReference type="EMBL" id="JANTQA010000060">
    <property type="protein sequence ID" value="KAJ3427863.1"/>
    <property type="molecule type" value="Genomic_DNA"/>
</dbReference>
<feature type="domain" description="WW" evidence="1">
    <location>
        <begin position="397"/>
        <end position="430"/>
    </location>
</feature>
<dbReference type="AlphaFoldDB" id="A0AAV7YJY2"/>
<evidence type="ECO:0000313" key="2">
    <source>
        <dbReference type="EMBL" id="KAJ3427863.1"/>
    </source>
</evidence>
<dbReference type="PROSITE" id="PS50020">
    <property type="entry name" value="WW_DOMAIN_2"/>
    <property type="match status" value="2"/>
</dbReference>
<evidence type="ECO:0000259" key="1">
    <source>
        <dbReference type="PROSITE" id="PS50020"/>
    </source>
</evidence>
<dbReference type="CDD" id="cd00201">
    <property type="entry name" value="WW"/>
    <property type="match status" value="1"/>
</dbReference>
<sequence length="455" mass="54118">MNVNEFVVTQKDNLVQLSRFLSKIVKPLQSKIRTELIVSRQQFNLIFKSLLEMHSVIKKTINGYEGISQNDWKEELEFWNENVSNKGSFVILLRYIEKLPAIIIEFSQIMKHINFRLWLATQFKNIRRTYTTIEMFDFFLSPLHCFTDFVKVFQTTSEEIHKRNESQIEQVTNIQNSIDEIFSKNEFIVNQIYELEKLYQLDQQIKGEVIINLVSPNRKVELELKVKRVKNLTTNMESNNDHNLFILTDLFLITKFEQKTKSFQYLYVIPLGSISIEKITEHHMQIMANQFSLKIQFSSTQDVKRTAEIIKSVSSLASLNIGETTGLPRIQELEKRILDLQDILTYLQTQVKELQEIPQYLQYDEQLPKGWVKAQNNEGQVYYYNAKMQQSVWELQDLLRRDWKRVRGIDDRIYYTNTKTGDITWTFPLKDKYLEGKKKKRKKKKVYVENDQNEN</sequence>
<dbReference type="SMART" id="SM00456">
    <property type="entry name" value="WW"/>
    <property type="match status" value="2"/>
</dbReference>
<dbReference type="InterPro" id="IPR036020">
    <property type="entry name" value="WW_dom_sf"/>
</dbReference>
<evidence type="ECO:0000313" key="3">
    <source>
        <dbReference type="Proteomes" id="UP001146793"/>
    </source>
</evidence>